<feature type="region of interest" description="Disordered" evidence="1">
    <location>
        <begin position="163"/>
        <end position="195"/>
    </location>
</feature>
<protein>
    <submittedName>
        <fullName evidence="2">Uncharacterized protein</fullName>
    </submittedName>
</protein>
<evidence type="ECO:0000256" key="1">
    <source>
        <dbReference type="SAM" id="MobiDB-lite"/>
    </source>
</evidence>
<accession>A0A2N5U1B5</accession>
<dbReference type="Proteomes" id="UP000235392">
    <property type="component" value="Unassembled WGS sequence"/>
</dbReference>
<comment type="caution">
    <text evidence="2">The sequence shown here is derived from an EMBL/GenBank/DDBJ whole genome shotgun (WGS) entry which is preliminary data.</text>
</comment>
<reference evidence="2 3" key="1">
    <citation type="submission" date="2017-11" db="EMBL/GenBank/DDBJ databases">
        <title>De novo assembly and phasing of dikaryotic genomes from two isolates of Puccinia coronata f. sp. avenae, the causal agent of oat crown rust.</title>
        <authorList>
            <person name="Miller M.E."/>
            <person name="Zhang Y."/>
            <person name="Omidvar V."/>
            <person name="Sperschneider J."/>
            <person name="Schwessinger B."/>
            <person name="Raley C."/>
            <person name="Palmer J.M."/>
            <person name="Garnica D."/>
            <person name="Upadhyaya N."/>
            <person name="Rathjen J."/>
            <person name="Taylor J.M."/>
            <person name="Park R.F."/>
            <person name="Dodds P.N."/>
            <person name="Hirsch C.D."/>
            <person name="Kianian S.F."/>
            <person name="Figueroa M."/>
        </authorList>
    </citation>
    <scope>NUCLEOTIDE SEQUENCE [LARGE SCALE GENOMIC DNA]</scope>
    <source>
        <strain evidence="2">12SD80</strain>
    </source>
</reference>
<evidence type="ECO:0000313" key="3">
    <source>
        <dbReference type="Proteomes" id="UP000235392"/>
    </source>
</evidence>
<proteinExistence type="predicted"/>
<dbReference type="AlphaFoldDB" id="A0A2N5U1B5"/>
<sequence length="228" mass="26068">MEKSFTFATASNVLAGHQKNSHTTSSRTRNCIQRIGWTPKKFLYYFLKNEHTAVATRRGYWGSATGWTSTKQLLDSIRQLTQKTVAGKALWKAYILKEAQICVNAELSTRGASNKGNYYSLATIDDNFFDKDAKAKQEEKLNKTDMPFLYTLIYNKLQDGRKINEDQDDSHSDHSDDSEEEFHFNPAESPTVECSRDQIVKARQEKQMKRSQVIAKTMVSMIAFGQNQ</sequence>
<dbReference type="EMBL" id="PGCI01000267">
    <property type="protein sequence ID" value="PLW31512.1"/>
    <property type="molecule type" value="Genomic_DNA"/>
</dbReference>
<organism evidence="2 3">
    <name type="scientific">Puccinia coronata f. sp. avenae</name>
    <dbReference type="NCBI Taxonomy" id="200324"/>
    <lineage>
        <taxon>Eukaryota</taxon>
        <taxon>Fungi</taxon>
        <taxon>Dikarya</taxon>
        <taxon>Basidiomycota</taxon>
        <taxon>Pucciniomycotina</taxon>
        <taxon>Pucciniomycetes</taxon>
        <taxon>Pucciniales</taxon>
        <taxon>Pucciniaceae</taxon>
        <taxon>Puccinia</taxon>
    </lineage>
</organism>
<name>A0A2N5U1B5_9BASI</name>
<feature type="compositionally biased region" description="Basic and acidic residues" evidence="1">
    <location>
        <begin position="163"/>
        <end position="175"/>
    </location>
</feature>
<gene>
    <name evidence="2" type="ORF">PCASD_20627</name>
</gene>
<evidence type="ECO:0000313" key="2">
    <source>
        <dbReference type="EMBL" id="PLW31512.1"/>
    </source>
</evidence>